<accession>A0A0J6Y4K4</accession>
<evidence type="ECO:0000313" key="2">
    <source>
        <dbReference type="EMBL" id="KMP02670.1"/>
    </source>
</evidence>
<name>A0A0J6Y4K4_COCIT</name>
<organism evidence="2 3">
    <name type="scientific">Coccidioides immitis RMSCC 2394</name>
    <dbReference type="NCBI Taxonomy" id="404692"/>
    <lineage>
        <taxon>Eukaryota</taxon>
        <taxon>Fungi</taxon>
        <taxon>Dikarya</taxon>
        <taxon>Ascomycota</taxon>
        <taxon>Pezizomycotina</taxon>
        <taxon>Eurotiomycetes</taxon>
        <taxon>Eurotiomycetidae</taxon>
        <taxon>Onygenales</taxon>
        <taxon>Onygenaceae</taxon>
        <taxon>Coccidioides</taxon>
    </lineage>
</organism>
<feature type="compositionally biased region" description="Basic and acidic residues" evidence="1">
    <location>
        <begin position="41"/>
        <end position="66"/>
    </location>
</feature>
<evidence type="ECO:0000256" key="1">
    <source>
        <dbReference type="SAM" id="MobiDB-lite"/>
    </source>
</evidence>
<proteinExistence type="predicted"/>
<dbReference type="Proteomes" id="UP000054565">
    <property type="component" value="Unassembled WGS sequence"/>
</dbReference>
<dbReference type="EMBL" id="DS028094">
    <property type="protein sequence ID" value="KMP02670.1"/>
    <property type="molecule type" value="Genomic_DNA"/>
</dbReference>
<protein>
    <submittedName>
        <fullName evidence="2">Uncharacterized protein</fullName>
    </submittedName>
</protein>
<evidence type="ECO:0000313" key="3">
    <source>
        <dbReference type="Proteomes" id="UP000054565"/>
    </source>
</evidence>
<dbReference type="AlphaFoldDB" id="A0A0J6Y4K4"/>
<feature type="region of interest" description="Disordered" evidence="1">
    <location>
        <begin position="38"/>
        <end position="79"/>
    </location>
</feature>
<reference evidence="3" key="1">
    <citation type="journal article" date="2010" name="Genome Res.">
        <title>Population genomic sequencing of Coccidioides fungi reveals recent hybridization and transposon control.</title>
        <authorList>
            <person name="Neafsey D.E."/>
            <person name="Barker B.M."/>
            <person name="Sharpton T.J."/>
            <person name="Stajich J.E."/>
            <person name="Park D.J."/>
            <person name="Whiston E."/>
            <person name="Hung C.-Y."/>
            <person name="McMahan C."/>
            <person name="White J."/>
            <person name="Sykes S."/>
            <person name="Heiman D."/>
            <person name="Young S."/>
            <person name="Zeng Q."/>
            <person name="Abouelleil A."/>
            <person name="Aftuck L."/>
            <person name="Bessette D."/>
            <person name="Brown A."/>
            <person name="FitzGerald M."/>
            <person name="Lui A."/>
            <person name="Macdonald J.P."/>
            <person name="Priest M."/>
            <person name="Orbach M.J."/>
            <person name="Galgiani J.N."/>
            <person name="Kirkland T.N."/>
            <person name="Cole G.T."/>
            <person name="Birren B.W."/>
            <person name="Henn M.R."/>
            <person name="Taylor J.W."/>
            <person name="Rounsley S.D."/>
        </authorList>
    </citation>
    <scope>NUCLEOTIDE SEQUENCE [LARGE SCALE GENOMIC DNA]</scope>
    <source>
        <strain evidence="3">RMSCC 2394</strain>
    </source>
</reference>
<gene>
    <name evidence="2" type="ORF">CIRG_02362</name>
</gene>
<sequence length="145" mass="16362">MQPSSDETRAKQPEAKIRGINYKSEYSKVVYGEDAGGEVLFQEKKEKRNTAKQSDNRTDTKSEPQGETRGIVGQDKNHRNTAEEARFLYRIKYNDLPHMIIKELQLVLSTLQSDFSSSLGHSHPVLPPVPDRVVCLSSSETKTRG</sequence>